<sequence>MSLKILATVIVATLLAGCQTMTPEERRAADEAKCSSYGFKRNTDAFAACLQRIDLDRSAEMRARDAEFARFTARPPVVIYRPVVVKQ</sequence>
<protein>
    <recommendedName>
        <fullName evidence="3">Lipoprotein</fullName>
    </recommendedName>
</protein>
<dbReference type="EMBL" id="JAKREW010000031">
    <property type="protein sequence ID" value="MCG7507920.1"/>
    <property type="molecule type" value="Genomic_DNA"/>
</dbReference>
<reference evidence="1 2" key="1">
    <citation type="submission" date="2022-02" db="EMBL/GenBank/DDBJ databases">
        <title>Draft genome sequence of Mezorhizobium retamae strain IRAMC:0171 isolated from Retama raetam nodules.</title>
        <authorList>
            <person name="Bengaied R."/>
            <person name="Sbissi I."/>
            <person name="Huber K."/>
            <person name="Ghodbane F."/>
            <person name="Nouioui I."/>
            <person name="Tarhouni M."/>
            <person name="Gtari M."/>
        </authorList>
    </citation>
    <scope>NUCLEOTIDE SEQUENCE [LARGE SCALE GENOMIC DNA]</scope>
    <source>
        <strain evidence="1 2">IRAMC:0171</strain>
    </source>
</reference>
<organism evidence="1 2">
    <name type="scientific">Mesorhizobium retamae</name>
    <dbReference type="NCBI Taxonomy" id="2912854"/>
    <lineage>
        <taxon>Bacteria</taxon>
        <taxon>Pseudomonadati</taxon>
        <taxon>Pseudomonadota</taxon>
        <taxon>Alphaproteobacteria</taxon>
        <taxon>Hyphomicrobiales</taxon>
        <taxon>Phyllobacteriaceae</taxon>
        <taxon>Mesorhizobium</taxon>
    </lineage>
</organism>
<dbReference type="Proteomes" id="UP001201701">
    <property type="component" value="Unassembled WGS sequence"/>
</dbReference>
<keyword evidence="2" id="KW-1185">Reference proteome</keyword>
<gene>
    <name evidence="1" type="ORF">L4923_23045</name>
</gene>
<evidence type="ECO:0008006" key="3">
    <source>
        <dbReference type="Google" id="ProtNLM"/>
    </source>
</evidence>
<accession>A0ABS9QKF5</accession>
<comment type="caution">
    <text evidence="1">The sequence shown here is derived from an EMBL/GenBank/DDBJ whole genome shotgun (WGS) entry which is preliminary data.</text>
</comment>
<dbReference type="PROSITE" id="PS51257">
    <property type="entry name" value="PROKAR_LIPOPROTEIN"/>
    <property type="match status" value="1"/>
</dbReference>
<name>A0ABS9QKF5_9HYPH</name>
<dbReference type="RefSeq" id="WP_239369439.1">
    <property type="nucleotide sequence ID" value="NZ_JAKREW010000031.1"/>
</dbReference>
<evidence type="ECO:0000313" key="1">
    <source>
        <dbReference type="EMBL" id="MCG7507920.1"/>
    </source>
</evidence>
<evidence type="ECO:0000313" key="2">
    <source>
        <dbReference type="Proteomes" id="UP001201701"/>
    </source>
</evidence>
<proteinExistence type="predicted"/>